<feature type="non-terminal residue" evidence="1">
    <location>
        <position position="1"/>
    </location>
</feature>
<dbReference type="AlphaFoldDB" id="A0A0V0S5L5"/>
<sequence length="58" mass="6817">LNLLEAISLPILIRTQTTTDYHRKRQNRKTGELILEKRAKLISALPIKSYTCMKNYQE</sequence>
<evidence type="ECO:0000313" key="1">
    <source>
        <dbReference type="EMBL" id="KRX22048.1"/>
    </source>
</evidence>
<protein>
    <submittedName>
        <fullName evidence="1">Uncharacterized protein</fullName>
    </submittedName>
</protein>
<reference evidence="1 2" key="1">
    <citation type="submission" date="2015-01" db="EMBL/GenBank/DDBJ databases">
        <title>Evolution of Trichinella species and genotypes.</title>
        <authorList>
            <person name="Korhonen P.K."/>
            <person name="Edoardo P."/>
            <person name="Giuseppe L.R."/>
            <person name="Gasser R.B."/>
        </authorList>
    </citation>
    <scope>NUCLEOTIDE SEQUENCE [LARGE SCALE GENOMIC DNA]</scope>
    <source>
        <strain evidence="1">ISS37</strain>
    </source>
</reference>
<accession>A0A0V0S5L5</accession>
<dbReference type="EMBL" id="JYDL01000034">
    <property type="protein sequence ID" value="KRX22048.1"/>
    <property type="molecule type" value="Genomic_DNA"/>
</dbReference>
<dbReference type="STRING" id="6336.A0A0V0S5L5"/>
<organism evidence="1 2">
    <name type="scientific">Trichinella nelsoni</name>
    <dbReference type="NCBI Taxonomy" id="6336"/>
    <lineage>
        <taxon>Eukaryota</taxon>
        <taxon>Metazoa</taxon>
        <taxon>Ecdysozoa</taxon>
        <taxon>Nematoda</taxon>
        <taxon>Enoplea</taxon>
        <taxon>Dorylaimia</taxon>
        <taxon>Trichinellida</taxon>
        <taxon>Trichinellidae</taxon>
        <taxon>Trichinella</taxon>
    </lineage>
</organism>
<dbReference type="Proteomes" id="UP000054630">
    <property type="component" value="Unassembled WGS sequence"/>
</dbReference>
<name>A0A0V0S5L5_9BILA</name>
<dbReference type="OrthoDB" id="10439204at2759"/>
<proteinExistence type="predicted"/>
<keyword evidence="2" id="KW-1185">Reference proteome</keyword>
<comment type="caution">
    <text evidence="1">The sequence shown here is derived from an EMBL/GenBank/DDBJ whole genome shotgun (WGS) entry which is preliminary data.</text>
</comment>
<feature type="non-terminal residue" evidence="1">
    <location>
        <position position="58"/>
    </location>
</feature>
<evidence type="ECO:0000313" key="2">
    <source>
        <dbReference type="Proteomes" id="UP000054630"/>
    </source>
</evidence>
<gene>
    <name evidence="1" type="ORF">T07_1725</name>
</gene>